<organism evidence="2 3">
    <name type="scientific">Collybiopsis confluens</name>
    <dbReference type="NCBI Taxonomy" id="2823264"/>
    <lineage>
        <taxon>Eukaryota</taxon>
        <taxon>Fungi</taxon>
        <taxon>Dikarya</taxon>
        <taxon>Basidiomycota</taxon>
        <taxon>Agaricomycotina</taxon>
        <taxon>Agaricomycetes</taxon>
        <taxon>Agaricomycetidae</taxon>
        <taxon>Agaricales</taxon>
        <taxon>Marasmiineae</taxon>
        <taxon>Omphalotaceae</taxon>
        <taxon>Collybiopsis</taxon>
    </lineage>
</organism>
<name>A0A8H5C6U2_9AGAR</name>
<accession>A0A8H5C6U2</accession>
<evidence type="ECO:0000259" key="1">
    <source>
        <dbReference type="Pfam" id="PF10544"/>
    </source>
</evidence>
<dbReference type="InterPro" id="IPR018306">
    <property type="entry name" value="Phage_T5_Orf172_DNA-bd"/>
</dbReference>
<keyword evidence="3" id="KW-1185">Reference proteome</keyword>
<evidence type="ECO:0000313" key="2">
    <source>
        <dbReference type="EMBL" id="KAF5336201.1"/>
    </source>
</evidence>
<dbReference type="AlphaFoldDB" id="A0A8H5C6U2"/>
<dbReference type="OrthoDB" id="3038115at2759"/>
<dbReference type="PANTHER" id="PTHR28094:SF1">
    <property type="entry name" value="MEIOTICALLY UP-REGULATED GENE 113 PROTEIN"/>
    <property type="match status" value="1"/>
</dbReference>
<dbReference type="Pfam" id="PF10544">
    <property type="entry name" value="T5orf172"/>
    <property type="match status" value="1"/>
</dbReference>
<gene>
    <name evidence="2" type="ORF">D9757_015444</name>
</gene>
<evidence type="ECO:0000313" key="3">
    <source>
        <dbReference type="Proteomes" id="UP000518752"/>
    </source>
</evidence>
<dbReference type="Proteomes" id="UP000518752">
    <property type="component" value="Unassembled WGS sequence"/>
</dbReference>
<dbReference type="EMBL" id="JAACJN010000656">
    <property type="protein sequence ID" value="KAF5336201.1"/>
    <property type="molecule type" value="Genomic_DNA"/>
</dbReference>
<dbReference type="InterPro" id="IPR053006">
    <property type="entry name" value="Meiosis_regulatory"/>
</dbReference>
<comment type="caution">
    <text evidence="2">The sequence shown here is derived from an EMBL/GenBank/DDBJ whole genome shotgun (WGS) entry which is preliminary data.</text>
</comment>
<protein>
    <recommendedName>
        <fullName evidence="1">Bacteriophage T5 Orf172 DNA-binding domain-containing protein</fullName>
    </recommendedName>
</protein>
<reference evidence="2 3" key="1">
    <citation type="journal article" date="2020" name="ISME J.">
        <title>Uncovering the hidden diversity of litter-decomposition mechanisms in mushroom-forming fungi.</title>
        <authorList>
            <person name="Floudas D."/>
            <person name="Bentzer J."/>
            <person name="Ahren D."/>
            <person name="Johansson T."/>
            <person name="Persson P."/>
            <person name="Tunlid A."/>
        </authorList>
    </citation>
    <scope>NUCLEOTIDE SEQUENCE [LARGE SCALE GENOMIC DNA]</scope>
    <source>
        <strain evidence="2 3">CBS 406.79</strain>
    </source>
</reference>
<proteinExistence type="predicted"/>
<feature type="domain" description="Bacteriophage T5 Orf172 DNA-binding" evidence="1">
    <location>
        <begin position="34"/>
        <end position="114"/>
    </location>
</feature>
<dbReference type="PANTHER" id="PTHR28094">
    <property type="entry name" value="MEIOTICALLY UP-REGULATED GENE 113 PROTEIN"/>
    <property type="match status" value="1"/>
</dbReference>
<sequence>MSFPVCDARRSEAVLEDFWEIAARKKLSSADAPGLIYVFRDEELWKAGRTNNVKRRIREWERDCPAFDREWIGWRWTPYANRTEYLVHLALERICVGRPRFQCNCGRVHVEKFDFGGASTSGKLILSVIEMVIDFVLSKY</sequence>